<evidence type="ECO:0000259" key="3">
    <source>
        <dbReference type="PROSITE" id="PS50181"/>
    </source>
</evidence>
<feature type="domain" description="F-box" evidence="3">
    <location>
        <begin position="63"/>
        <end position="109"/>
    </location>
</feature>
<feature type="region of interest" description="Disordered" evidence="2">
    <location>
        <begin position="1"/>
        <end position="22"/>
    </location>
</feature>
<dbReference type="PANTHER" id="PTHR31672">
    <property type="entry name" value="BNACNNG10540D PROTEIN"/>
    <property type="match status" value="1"/>
</dbReference>
<dbReference type="InterPro" id="IPR001810">
    <property type="entry name" value="F-box_dom"/>
</dbReference>
<keyword evidence="5" id="KW-1185">Reference proteome</keyword>
<proteinExistence type="predicted"/>
<organism evidence="4 5">
    <name type="scientific">Zizania palustris</name>
    <name type="common">Northern wild rice</name>
    <dbReference type="NCBI Taxonomy" id="103762"/>
    <lineage>
        <taxon>Eukaryota</taxon>
        <taxon>Viridiplantae</taxon>
        <taxon>Streptophyta</taxon>
        <taxon>Embryophyta</taxon>
        <taxon>Tracheophyta</taxon>
        <taxon>Spermatophyta</taxon>
        <taxon>Magnoliopsida</taxon>
        <taxon>Liliopsida</taxon>
        <taxon>Poales</taxon>
        <taxon>Poaceae</taxon>
        <taxon>BOP clade</taxon>
        <taxon>Oryzoideae</taxon>
        <taxon>Oryzeae</taxon>
        <taxon>Zizaniinae</taxon>
        <taxon>Zizania</taxon>
    </lineage>
</organism>
<evidence type="ECO:0000256" key="1">
    <source>
        <dbReference type="ARBA" id="ARBA00022737"/>
    </source>
</evidence>
<protein>
    <recommendedName>
        <fullName evidence="3">F-box domain-containing protein</fullName>
    </recommendedName>
</protein>
<dbReference type="Pfam" id="PF00646">
    <property type="entry name" value="F-box"/>
    <property type="match status" value="1"/>
</dbReference>
<dbReference type="EMBL" id="JAAALK010000282">
    <property type="protein sequence ID" value="KAG8079723.1"/>
    <property type="molecule type" value="Genomic_DNA"/>
</dbReference>
<dbReference type="Proteomes" id="UP000729402">
    <property type="component" value="Unassembled WGS sequence"/>
</dbReference>
<dbReference type="FunFam" id="1.20.1280.50:FF:000008">
    <property type="entry name" value="F-box only protein 6"/>
    <property type="match status" value="1"/>
</dbReference>
<evidence type="ECO:0000256" key="2">
    <source>
        <dbReference type="SAM" id="MobiDB-lite"/>
    </source>
</evidence>
<comment type="caution">
    <text evidence="4">The sequence shown here is derived from an EMBL/GenBank/DDBJ whole genome shotgun (WGS) entry which is preliminary data.</text>
</comment>
<sequence length="449" mass="48825">MNRRRRRVERRDSPYEEEEEEAWPRLLVASRRSGLFPSSPRSGMAAAVGRSGGGKKRKCEWEDGSLGELHDDVLERVLARLPPASFFRLRGVCRRWSEAAASPTFLAECGRIPVRDPWFLMLSDGQEQKRRPAVAFDADEGAWARCRGGAPGPLPVAAAGGRVLYRAADTGELTVANPLTGASRVLPAPPTSPGALHAIAMYGSPYRVVLFLGELPDLSMMVFDSSKNSWEDAVALSRKQEASSTESDAESVIGGGGGDEIVYFLSKSGDVMATNMQRSASRQYSSVVTCLDAGEAVAFFLSHSGAPVACDLTRRVFCELPRILPVYFEYSIDVVACDGRAYVVVLSELLDTASIRVWEFAGGAWRQVAMMPPSMSHAFYGKKADVNCVGHGNRLLVCISSGEANGCFMCDLPTNQWEELPPYPGPDADGEAMDFVAAFSFEPRMEVTV</sequence>
<evidence type="ECO:0000313" key="4">
    <source>
        <dbReference type="EMBL" id="KAG8079723.1"/>
    </source>
</evidence>
<dbReference type="InterPro" id="IPR050796">
    <property type="entry name" value="SCF_F-box_component"/>
</dbReference>
<gene>
    <name evidence="4" type="ORF">GUJ93_ZPchr0007g5046</name>
</gene>
<evidence type="ECO:0000313" key="5">
    <source>
        <dbReference type="Proteomes" id="UP000729402"/>
    </source>
</evidence>
<reference evidence="4" key="2">
    <citation type="submission" date="2021-02" db="EMBL/GenBank/DDBJ databases">
        <authorList>
            <person name="Kimball J.A."/>
            <person name="Haas M.W."/>
            <person name="Macchietto M."/>
            <person name="Kono T."/>
            <person name="Duquette J."/>
            <person name="Shao M."/>
        </authorList>
    </citation>
    <scope>NUCLEOTIDE SEQUENCE</scope>
    <source>
        <tissue evidence="4">Fresh leaf tissue</tissue>
    </source>
</reference>
<accession>A0A8J5STJ1</accession>
<dbReference type="SMART" id="SM00256">
    <property type="entry name" value="FBOX"/>
    <property type="match status" value="1"/>
</dbReference>
<dbReference type="AlphaFoldDB" id="A0A8J5STJ1"/>
<dbReference type="CDD" id="cd22157">
    <property type="entry name" value="F-box_AtFBW1-like"/>
    <property type="match status" value="1"/>
</dbReference>
<dbReference type="PANTHER" id="PTHR31672:SF7">
    <property type="entry name" value="F-BOX DOMAIN-CONTAINING PROTEIN"/>
    <property type="match status" value="1"/>
</dbReference>
<name>A0A8J5STJ1_ZIZPA</name>
<dbReference type="OrthoDB" id="2095648at2759"/>
<dbReference type="PROSITE" id="PS50181">
    <property type="entry name" value="FBOX"/>
    <property type="match status" value="1"/>
</dbReference>
<reference evidence="4" key="1">
    <citation type="journal article" date="2021" name="bioRxiv">
        <title>Whole Genome Assembly and Annotation of Northern Wild Rice, Zizania palustris L., Supports a Whole Genome Duplication in the Zizania Genus.</title>
        <authorList>
            <person name="Haas M."/>
            <person name="Kono T."/>
            <person name="Macchietto M."/>
            <person name="Millas R."/>
            <person name="McGilp L."/>
            <person name="Shao M."/>
            <person name="Duquette J."/>
            <person name="Hirsch C.N."/>
            <person name="Kimball J."/>
        </authorList>
    </citation>
    <scope>NUCLEOTIDE SEQUENCE</scope>
    <source>
        <tissue evidence="4">Fresh leaf tissue</tissue>
    </source>
</reference>
<keyword evidence="1" id="KW-0677">Repeat</keyword>
<feature type="region of interest" description="Disordered" evidence="2">
    <location>
        <begin position="34"/>
        <end position="59"/>
    </location>
</feature>